<keyword evidence="2 5" id="KW-0812">Transmembrane</keyword>
<comment type="subcellular location">
    <subcellularLocation>
        <location evidence="1">Membrane</location>
    </subcellularLocation>
</comment>
<evidence type="ECO:0000256" key="1">
    <source>
        <dbReference type="ARBA" id="ARBA00004370"/>
    </source>
</evidence>
<evidence type="ECO:0000313" key="6">
    <source>
        <dbReference type="EMBL" id="CDR48623.1"/>
    </source>
</evidence>
<dbReference type="OrthoDB" id="2521892at2759"/>
<name>A0A061BF73_RHOTO</name>
<sequence>MSTLSVYNYSLLSVPAVWVLGISTHWHAILLSARSKEIPKFDNVAPRQFCAKVSGLAKTSKDAREFLRTEAAQQNIFENIALYAAAVVVGNVARLPVSYLNKVALGYLVSRLAFVICYVKTEQEKYTPLRSLAYLGSTILTLGVFVKAGTNFNKALY</sequence>
<feature type="transmembrane region" description="Helical" evidence="5">
    <location>
        <begin position="6"/>
        <end position="31"/>
    </location>
</feature>
<keyword evidence="4 5" id="KW-0472">Membrane</keyword>
<gene>
    <name evidence="6" type="ORF">RHTO0S_19e00958g</name>
</gene>
<accession>A0A061BF73</accession>
<dbReference type="GO" id="GO:0016020">
    <property type="term" value="C:membrane"/>
    <property type="evidence" value="ECO:0007669"/>
    <property type="project" value="UniProtKB-SubCell"/>
</dbReference>
<dbReference type="EMBL" id="LK052954">
    <property type="protein sequence ID" value="CDR48623.1"/>
    <property type="molecule type" value="Genomic_DNA"/>
</dbReference>
<evidence type="ECO:0000256" key="3">
    <source>
        <dbReference type="ARBA" id="ARBA00022989"/>
    </source>
</evidence>
<evidence type="ECO:0000256" key="4">
    <source>
        <dbReference type="ARBA" id="ARBA00023136"/>
    </source>
</evidence>
<protein>
    <submittedName>
        <fullName evidence="6">RHTO0S19e00958g1_1</fullName>
    </submittedName>
</protein>
<reference evidence="6" key="1">
    <citation type="journal article" date="2014" name="Genome Announc.">
        <title>Draft genome sequence of Rhodosporidium toruloides CECT1137, an oleaginous yeast of biotechnological interest.</title>
        <authorList>
            <person name="Morin N."/>
            <person name="Calcas X."/>
            <person name="Devillers H."/>
            <person name="Durrens P."/>
            <person name="Sherman D.J."/>
            <person name="Nicaud J.-M."/>
            <person name="Neuveglise C."/>
        </authorList>
    </citation>
    <scope>NUCLEOTIDE SEQUENCE</scope>
    <source>
        <strain evidence="6">CECT1137</strain>
    </source>
</reference>
<evidence type="ECO:0000256" key="5">
    <source>
        <dbReference type="SAM" id="Phobius"/>
    </source>
</evidence>
<dbReference type="Gene3D" id="1.20.120.550">
    <property type="entry name" value="Membrane associated eicosanoid/glutathione metabolism-like domain"/>
    <property type="match status" value="1"/>
</dbReference>
<dbReference type="PANTHER" id="PTHR35371">
    <property type="entry name" value="INNER MEMBRANE PROTEIN"/>
    <property type="match status" value="1"/>
</dbReference>
<organism evidence="6">
    <name type="scientific">Rhodotorula toruloides</name>
    <name type="common">Yeast</name>
    <name type="synonym">Rhodosporidium toruloides</name>
    <dbReference type="NCBI Taxonomy" id="5286"/>
    <lineage>
        <taxon>Eukaryota</taxon>
        <taxon>Fungi</taxon>
        <taxon>Dikarya</taxon>
        <taxon>Basidiomycota</taxon>
        <taxon>Pucciniomycotina</taxon>
        <taxon>Microbotryomycetes</taxon>
        <taxon>Sporidiobolales</taxon>
        <taxon>Sporidiobolaceae</taxon>
        <taxon>Rhodotorula</taxon>
    </lineage>
</organism>
<dbReference type="SUPFAM" id="SSF161084">
    <property type="entry name" value="MAPEG domain-like"/>
    <property type="match status" value="1"/>
</dbReference>
<dbReference type="Pfam" id="PF01124">
    <property type="entry name" value="MAPEG"/>
    <property type="match status" value="1"/>
</dbReference>
<dbReference type="AlphaFoldDB" id="A0A061BF73"/>
<dbReference type="InterPro" id="IPR023352">
    <property type="entry name" value="MAPEG-like_dom_sf"/>
</dbReference>
<evidence type="ECO:0000256" key="2">
    <source>
        <dbReference type="ARBA" id="ARBA00022692"/>
    </source>
</evidence>
<dbReference type="PANTHER" id="PTHR35371:SF1">
    <property type="entry name" value="BLR7753 PROTEIN"/>
    <property type="match status" value="1"/>
</dbReference>
<dbReference type="InterPro" id="IPR001129">
    <property type="entry name" value="Membr-assoc_MAPEG"/>
</dbReference>
<proteinExistence type="predicted"/>
<keyword evidence="3 5" id="KW-1133">Transmembrane helix</keyword>